<dbReference type="InterPro" id="IPR027417">
    <property type="entry name" value="P-loop_NTPase"/>
</dbReference>
<proteinExistence type="predicted"/>
<accession>A0ABN2X8F3</accession>
<dbReference type="Proteomes" id="UP001500984">
    <property type="component" value="Unassembled WGS sequence"/>
</dbReference>
<evidence type="ECO:0000313" key="2">
    <source>
        <dbReference type="Proteomes" id="UP001500984"/>
    </source>
</evidence>
<reference evidence="1 2" key="1">
    <citation type="journal article" date="2019" name="Int. J. Syst. Evol. Microbiol.">
        <title>The Global Catalogue of Microorganisms (GCM) 10K type strain sequencing project: providing services to taxonomists for standard genome sequencing and annotation.</title>
        <authorList>
            <consortium name="The Broad Institute Genomics Platform"/>
            <consortium name="The Broad Institute Genome Sequencing Center for Infectious Disease"/>
            <person name="Wu L."/>
            <person name="Ma J."/>
        </authorList>
    </citation>
    <scope>NUCLEOTIDE SEQUENCE [LARGE SCALE GENOMIC DNA]</scope>
    <source>
        <strain evidence="1 2">JCM 15900</strain>
    </source>
</reference>
<keyword evidence="2" id="KW-1185">Reference proteome</keyword>
<organism evidence="1 2">
    <name type="scientific">Brevibacterium salitolerans</name>
    <dbReference type="NCBI Taxonomy" id="1403566"/>
    <lineage>
        <taxon>Bacteria</taxon>
        <taxon>Bacillati</taxon>
        <taxon>Actinomycetota</taxon>
        <taxon>Actinomycetes</taxon>
        <taxon>Micrococcales</taxon>
        <taxon>Brevibacteriaceae</taxon>
        <taxon>Brevibacterium</taxon>
    </lineage>
</organism>
<dbReference type="EMBL" id="BAAAPZ010000019">
    <property type="protein sequence ID" value="GAA2105912.1"/>
    <property type="molecule type" value="Genomic_DNA"/>
</dbReference>
<dbReference type="SUPFAM" id="SSF52540">
    <property type="entry name" value="P-loop containing nucleoside triphosphate hydrolases"/>
    <property type="match status" value="1"/>
</dbReference>
<dbReference type="Pfam" id="PF13671">
    <property type="entry name" value="AAA_33"/>
    <property type="match status" value="1"/>
</dbReference>
<name>A0ABN2X8F3_9MICO</name>
<dbReference type="Gene3D" id="3.40.50.300">
    <property type="entry name" value="P-loop containing nucleotide triphosphate hydrolases"/>
    <property type="match status" value="1"/>
</dbReference>
<protein>
    <submittedName>
        <fullName evidence="1">AAA family ATPase</fullName>
    </submittedName>
</protein>
<sequence>MRDIQAVSDRGRVVWINGAFGAGKTTTARLLAQSIPGSVILDPEEIGSMLRPVLQPIAPVRDFQEWAAWRELVAATINAVIDELPEDGPRLVIVPQTITSEAHWSQIRRALQPGVEVVAVALHVDPDEHHRRVTEDAEEPRALRWRLNKFEHFHTSTWVCSAFTAIETSALTPTAAADTVQAVLTHRRPA</sequence>
<dbReference type="RefSeq" id="WP_344338447.1">
    <property type="nucleotide sequence ID" value="NZ_BAAAPZ010000019.1"/>
</dbReference>
<comment type="caution">
    <text evidence="1">The sequence shown here is derived from an EMBL/GenBank/DDBJ whole genome shotgun (WGS) entry which is preliminary data.</text>
</comment>
<gene>
    <name evidence="1" type="ORF">GCM10009823_31650</name>
</gene>
<evidence type="ECO:0000313" key="1">
    <source>
        <dbReference type="EMBL" id="GAA2105912.1"/>
    </source>
</evidence>